<keyword evidence="1" id="KW-0723">Serine/threonine-protein kinase</keyword>
<evidence type="ECO:0000259" key="2">
    <source>
        <dbReference type="Pfam" id="PF13581"/>
    </source>
</evidence>
<protein>
    <submittedName>
        <fullName evidence="3">ATP-binding protein</fullName>
    </submittedName>
</protein>
<keyword evidence="4" id="KW-1185">Reference proteome</keyword>
<evidence type="ECO:0000313" key="4">
    <source>
        <dbReference type="Proteomes" id="UP001596067"/>
    </source>
</evidence>
<sequence>MKSEIALDTPVPRSLVALLPATPKGAALCRRTACRQLADWGLESAAAEPFHSARLVVAELAANAITHGRVPGRMFELGLALIPTTAGDALLRIEVSDCRGDRHPAPPAITSANSQSGRGLMLIDALADRWGTVPRPPGGKTVWAEIDLPAVTSAVHVA</sequence>
<dbReference type="CDD" id="cd16936">
    <property type="entry name" value="HATPase_RsbW-like"/>
    <property type="match status" value="1"/>
</dbReference>
<dbReference type="Gene3D" id="3.30.565.10">
    <property type="entry name" value="Histidine kinase-like ATPase, C-terminal domain"/>
    <property type="match status" value="1"/>
</dbReference>
<dbReference type="InterPro" id="IPR036890">
    <property type="entry name" value="HATPase_C_sf"/>
</dbReference>
<dbReference type="RefSeq" id="WP_313766200.1">
    <property type="nucleotide sequence ID" value="NZ_BAAAVH010000072.1"/>
</dbReference>
<evidence type="ECO:0000313" key="3">
    <source>
        <dbReference type="EMBL" id="MFC5883389.1"/>
    </source>
</evidence>
<keyword evidence="3" id="KW-0547">Nucleotide-binding</keyword>
<keyword evidence="1" id="KW-0808">Transferase</keyword>
<proteinExistence type="predicted"/>
<dbReference type="PANTHER" id="PTHR35526:SF3">
    <property type="entry name" value="ANTI-SIGMA-F FACTOR RSBW"/>
    <property type="match status" value="1"/>
</dbReference>
<feature type="domain" description="Histidine kinase/HSP90-like ATPase" evidence="2">
    <location>
        <begin position="20"/>
        <end position="144"/>
    </location>
</feature>
<reference evidence="4" key="1">
    <citation type="journal article" date="2019" name="Int. J. Syst. Evol. Microbiol.">
        <title>The Global Catalogue of Microorganisms (GCM) 10K type strain sequencing project: providing services to taxonomists for standard genome sequencing and annotation.</title>
        <authorList>
            <consortium name="The Broad Institute Genomics Platform"/>
            <consortium name="The Broad Institute Genome Sequencing Center for Infectious Disease"/>
            <person name="Wu L."/>
            <person name="Ma J."/>
        </authorList>
    </citation>
    <scope>NUCLEOTIDE SEQUENCE [LARGE SCALE GENOMIC DNA]</scope>
    <source>
        <strain evidence="4">CGMCC 4.1469</strain>
    </source>
</reference>
<dbReference type="Proteomes" id="UP001596067">
    <property type="component" value="Unassembled WGS sequence"/>
</dbReference>
<keyword evidence="3" id="KW-0067">ATP-binding</keyword>
<dbReference type="EMBL" id="JBHSOD010000001">
    <property type="protein sequence ID" value="MFC5883389.1"/>
    <property type="molecule type" value="Genomic_DNA"/>
</dbReference>
<comment type="caution">
    <text evidence="3">The sequence shown here is derived from an EMBL/GenBank/DDBJ whole genome shotgun (WGS) entry which is preliminary data.</text>
</comment>
<dbReference type="SUPFAM" id="SSF55874">
    <property type="entry name" value="ATPase domain of HSP90 chaperone/DNA topoisomerase II/histidine kinase"/>
    <property type="match status" value="1"/>
</dbReference>
<accession>A0ABW1ERU2</accession>
<name>A0ABW1ERU2_9ACTN</name>
<dbReference type="InterPro" id="IPR003594">
    <property type="entry name" value="HATPase_dom"/>
</dbReference>
<keyword evidence="1" id="KW-0418">Kinase</keyword>
<organism evidence="3 4">
    <name type="scientific">Kitasatospora aburaviensis</name>
    <dbReference type="NCBI Taxonomy" id="67265"/>
    <lineage>
        <taxon>Bacteria</taxon>
        <taxon>Bacillati</taxon>
        <taxon>Actinomycetota</taxon>
        <taxon>Actinomycetes</taxon>
        <taxon>Kitasatosporales</taxon>
        <taxon>Streptomycetaceae</taxon>
        <taxon>Kitasatospora</taxon>
    </lineage>
</organism>
<dbReference type="Pfam" id="PF13581">
    <property type="entry name" value="HATPase_c_2"/>
    <property type="match status" value="1"/>
</dbReference>
<gene>
    <name evidence="3" type="ORF">ACFP0N_00170</name>
</gene>
<dbReference type="GO" id="GO:0005524">
    <property type="term" value="F:ATP binding"/>
    <property type="evidence" value="ECO:0007669"/>
    <property type="project" value="UniProtKB-KW"/>
</dbReference>
<evidence type="ECO:0000256" key="1">
    <source>
        <dbReference type="ARBA" id="ARBA00022527"/>
    </source>
</evidence>
<dbReference type="InterPro" id="IPR050267">
    <property type="entry name" value="Anti-sigma-factor_SerPK"/>
</dbReference>
<dbReference type="PANTHER" id="PTHR35526">
    <property type="entry name" value="ANTI-SIGMA-F FACTOR RSBW-RELATED"/>
    <property type="match status" value="1"/>
</dbReference>